<organism evidence="2">
    <name type="scientific">marine sediment metagenome</name>
    <dbReference type="NCBI Taxonomy" id="412755"/>
    <lineage>
        <taxon>unclassified sequences</taxon>
        <taxon>metagenomes</taxon>
        <taxon>ecological metagenomes</taxon>
    </lineage>
</organism>
<dbReference type="AlphaFoldDB" id="A0A0F9LI48"/>
<keyword evidence="1" id="KW-0472">Membrane</keyword>
<feature type="transmembrane region" description="Helical" evidence="1">
    <location>
        <begin position="159"/>
        <end position="179"/>
    </location>
</feature>
<name>A0A0F9LI48_9ZZZZ</name>
<feature type="transmembrane region" description="Helical" evidence="1">
    <location>
        <begin position="118"/>
        <end position="139"/>
    </location>
</feature>
<feature type="transmembrane region" description="Helical" evidence="1">
    <location>
        <begin position="186"/>
        <end position="206"/>
    </location>
</feature>
<comment type="caution">
    <text evidence="2">The sequence shown here is derived from an EMBL/GenBank/DDBJ whole genome shotgun (WGS) entry which is preliminary data.</text>
</comment>
<protein>
    <recommendedName>
        <fullName evidence="3">DUF998 domain-containing protein</fullName>
    </recommendedName>
</protein>
<accession>A0A0F9LI48</accession>
<gene>
    <name evidence="2" type="ORF">LCGC14_1211890</name>
</gene>
<keyword evidence="1" id="KW-0812">Transmembrane</keyword>
<reference evidence="2" key="1">
    <citation type="journal article" date="2015" name="Nature">
        <title>Complex archaea that bridge the gap between prokaryotes and eukaryotes.</title>
        <authorList>
            <person name="Spang A."/>
            <person name="Saw J.H."/>
            <person name="Jorgensen S.L."/>
            <person name="Zaremba-Niedzwiedzka K."/>
            <person name="Martijn J."/>
            <person name="Lind A.E."/>
            <person name="van Eijk R."/>
            <person name="Schleper C."/>
            <person name="Guy L."/>
            <person name="Ettema T.J."/>
        </authorList>
    </citation>
    <scope>NUCLEOTIDE SEQUENCE</scope>
</reference>
<dbReference type="EMBL" id="LAZR01006312">
    <property type="protein sequence ID" value="KKM93098.1"/>
    <property type="molecule type" value="Genomic_DNA"/>
</dbReference>
<sequence length="238" mass="26925">MAIRQSINNARARFYNIVTDYKFVKICSFTVIIVYLTLLLVGVLIAVFFGPQGYTIWTHMISDLGGSQHTPAPIIYDLACIIAGTLTIPLAFYIENLLAPLPNKDDHSQHYSRLKFRLSSYAFFFSIMGSLGYIGNGIFSEDRNYPLLDFASYHDVVSFFAFGGFALGAFFLGWIVVLYDTKIPKILGVYGVIGPLTTFITFLITMEPLIEWFLLFSILMWIIPLCLIIMLKPELIPK</sequence>
<proteinExistence type="predicted"/>
<evidence type="ECO:0008006" key="3">
    <source>
        <dbReference type="Google" id="ProtNLM"/>
    </source>
</evidence>
<feature type="transmembrane region" description="Helical" evidence="1">
    <location>
        <begin position="212"/>
        <end position="231"/>
    </location>
</feature>
<feature type="transmembrane region" description="Helical" evidence="1">
    <location>
        <begin position="74"/>
        <end position="98"/>
    </location>
</feature>
<keyword evidence="1" id="KW-1133">Transmembrane helix</keyword>
<feature type="transmembrane region" description="Helical" evidence="1">
    <location>
        <begin position="32"/>
        <end position="54"/>
    </location>
</feature>
<evidence type="ECO:0000256" key="1">
    <source>
        <dbReference type="SAM" id="Phobius"/>
    </source>
</evidence>
<evidence type="ECO:0000313" key="2">
    <source>
        <dbReference type="EMBL" id="KKM93098.1"/>
    </source>
</evidence>